<feature type="compositionally biased region" description="Low complexity" evidence="1">
    <location>
        <begin position="236"/>
        <end position="250"/>
    </location>
</feature>
<protein>
    <submittedName>
        <fullName evidence="3">Uncharacterized protein</fullName>
    </submittedName>
</protein>
<reference evidence="3" key="1">
    <citation type="journal article" date="2019" name="Beilstein J. Org. Chem.">
        <title>Nanangenines: drimane sesquiterpenoids as the dominant metabolite cohort of a novel Australian fungus, Aspergillus nanangensis.</title>
        <authorList>
            <person name="Lacey H.J."/>
            <person name="Gilchrist C.L.M."/>
            <person name="Crombie A."/>
            <person name="Kalaitzis J.A."/>
            <person name="Vuong D."/>
            <person name="Rutledge P.J."/>
            <person name="Turner P."/>
            <person name="Pitt J.I."/>
            <person name="Lacey E."/>
            <person name="Chooi Y.H."/>
            <person name="Piggott A.M."/>
        </authorList>
    </citation>
    <scope>NUCLEOTIDE SEQUENCE</scope>
    <source>
        <strain evidence="3">MST-FP2251</strain>
    </source>
</reference>
<dbReference type="AlphaFoldDB" id="A0AAD4GSM0"/>
<evidence type="ECO:0000313" key="3">
    <source>
        <dbReference type="EMBL" id="KAF9886543.1"/>
    </source>
</evidence>
<dbReference type="Proteomes" id="UP001194746">
    <property type="component" value="Unassembled WGS sequence"/>
</dbReference>
<name>A0AAD4GSM0_ASPNN</name>
<feature type="signal peptide" evidence="2">
    <location>
        <begin position="1"/>
        <end position="20"/>
    </location>
</feature>
<keyword evidence="2" id="KW-0732">Signal</keyword>
<feature type="region of interest" description="Disordered" evidence="1">
    <location>
        <begin position="233"/>
        <end position="263"/>
    </location>
</feature>
<evidence type="ECO:0000256" key="1">
    <source>
        <dbReference type="SAM" id="MobiDB-lite"/>
    </source>
</evidence>
<accession>A0AAD4GSM0</accession>
<keyword evidence="4" id="KW-1185">Reference proteome</keyword>
<gene>
    <name evidence="3" type="ORF">FE257_011315</name>
</gene>
<dbReference type="EMBL" id="VCAU01000075">
    <property type="protein sequence ID" value="KAF9886543.1"/>
    <property type="molecule type" value="Genomic_DNA"/>
</dbReference>
<proteinExistence type="predicted"/>
<organism evidence="3 4">
    <name type="scientific">Aspergillus nanangensis</name>
    <dbReference type="NCBI Taxonomy" id="2582783"/>
    <lineage>
        <taxon>Eukaryota</taxon>
        <taxon>Fungi</taxon>
        <taxon>Dikarya</taxon>
        <taxon>Ascomycota</taxon>
        <taxon>Pezizomycotina</taxon>
        <taxon>Eurotiomycetes</taxon>
        <taxon>Eurotiomycetidae</taxon>
        <taxon>Eurotiales</taxon>
        <taxon>Aspergillaceae</taxon>
        <taxon>Aspergillus</taxon>
        <taxon>Aspergillus subgen. Circumdati</taxon>
    </lineage>
</organism>
<sequence length="306" mass="31533">MKLTPFWASIALLAPRAALADPNNIEPTTTSTTTTAATPSCTASILTTLCDYPDPDLAVASASRAGCWDYCHNHPPCDFAIWARANPYLDTGTCWLYPGETFDADKGSSTGCSNPYLDVYSKPVCPSATTTTPGACAATETPKAIASGCGYPVPGGGDCFNDCYASSGAVNCLSLCAKADSCSYAVFNPGNEDLSPYGAGNCWVYPEGKFDEDEVKTCSGKPEQYVYNNVCPKPSSPSASSSLSSSSSSATERESATGTAGVASDSTAVAATAGPMAANKENSASVGRSRVYPLAIGVVVLIWQAL</sequence>
<evidence type="ECO:0000256" key="2">
    <source>
        <dbReference type="SAM" id="SignalP"/>
    </source>
</evidence>
<evidence type="ECO:0000313" key="4">
    <source>
        <dbReference type="Proteomes" id="UP001194746"/>
    </source>
</evidence>
<feature type="chain" id="PRO_5042000276" evidence="2">
    <location>
        <begin position="21"/>
        <end position="306"/>
    </location>
</feature>
<comment type="caution">
    <text evidence="3">The sequence shown here is derived from an EMBL/GenBank/DDBJ whole genome shotgun (WGS) entry which is preliminary data.</text>
</comment>
<reference evidence="3" key="2">
    <citation type="submission" date="2020-02" db="EMBL/GenBank/DDBJ databases">
        <authorList>
            <person name="Gilchrist C.L.M."/>
            <person name="Chooi Y.-H."/>
        </authorList>
    </citation>
    <scope>NUCLEOTIDE SEQUENCE</scope>
    <source>
        <strain evidence="3">MST-FP2251</strain>
    </source>
</reference>